<dbReference type="EMBL" id="BK015422">
    <property type="protein sequence ID" value="DAE05964.1"/>
    <property type="molecule type" value="Genomic_DNA"/>
</dbReference>
<name>A0A8S5PIF2_9CAUD</name>
<organism evidence="1">
    <name type="scientific">Myoviridae sp. ctNYa18</name>
    <dbReference type="NCBI Taxonomy" id="2825090"/>
    <lineage>
        <taxon>Viruses</taxon>
        <taxon>Duplodnaviria</taxon>
        <taxon>Heunggongvirae</taxon>
        <taxon>Uroviricota</taxon>
        <taxon>Caudoviricetes</taxon>
    </lineage>
</organism>
<evidence type="ECO:0000313" key="1">
    <source>
        <dbReference type="EMBL" id="DAE05964.1"/>
    </source>
</evidence>
<proteinExistence type="predicted"/>
<protein>
    <submittedName>
        <fullName evidence="1">Uncharacterized protein</fullName>
    </submittedName>
</protein>
<sequence>MIQIALICKEYGWTYDEYMDQPEDFTAAILARRQVEAVVEKEQIDKAGQQ</sequence>
<accession>A0A8S5PIF2</accession>
<reference evidence="1" key="1">
    <citation type="journal article" date="2021" name="Proc. Natl. Acad. Sci. U.S.A.">
        <title>A Catalog of Tens of Thousands of Viruses from Human Metagenomes Reveals Hidden Associations with Chronic Diseases.</title>
        <authorList>
            <person name="Tisza M.J."/>
            <person name="Buck C.B."/>
        </authorList>
    </citation>
    <scope>NUCLEOTIDE SEQUENCE</scope>
    <source>
        <strain evidence="1">CtNYa18</strain>
    </source>
</reference>